<feature type="compositionally biased region" description="Pro residues" evidence="1">
    <location>
        <begin position="75"/>
        <end position="89"/>
    </location>
</feature>
<feature type="compositionally biased region" description="Basic and acidic residues" evidence="1">
    <location>
        <begin position="396"/>
        <end position="413"/>
    </location>
</feature>
<evidence type="ECO:0000256" key="2">
    <source>
        <dbReference type="SAM" id="Phobius"/>
    </source>
</evidence>
<proteinExistence type="predicted"/>
<evidence type="ECO:0000313" key="3">
    <source>
        <dbReference type="EMBL" id="RSD17304.1"/>
    </source>
</evidence>
<dbReference type="Proteomes" id="UP000267081">
    <property type="component" value="Unassembled WGS sequence"/>
</dbReference>
<evidence type="ECO:0000313" key="4">
    <source>
        <dbReference type="Proteomes" id="UP000267081"/>
    </source>
</evidence>
<dbReference type="EMBL" id="RSEC01000046">
    <property type="protein sequence ID" value="RSD17304.1"/>
    <property type="molecule type" value="Genomic_DNA"/>
</dbReference>
<comment type="caution">
    <text evidence="3">The sequence shown here is derived from an EMBL/GenBank/DDBJ whole genome shotgun (WGS) entry which is preliminary data.</text>
</comment>
<feature type="compositionally biased region" description="Low complexity" evidence="1">
    <location>
        <begin position="366"/>
        <end position="375"/>
    </location>
</feature>
<feature type="region of interest" description="Disordered" evidence="1">
    <location>
        <begin position="355"/>
        <end position="413"/>
    </location>
</feature>
<feature type="transmembrane region" description="Helical" evidence="2">
    <location>
        <begin position="31"/>
        <end position="48"/>
    </location>
</feature>
<reference evidence="3 4" key="1">
    <citation type="submission" date="2018-12" db="EMBL/GenBank/DDBJ databases">
        <title>Amycolatopsis eburnea sp. nov. actinomycete associate with arbuscular mycorrhiza fungal spore.</title>
        <authorList>
            <person name="Lumyong S."/>
            <person name="Chaiya L."/>
        </authorList>
    </citation>
    <scope>NUCLEOTIDE SEQUENCE [LARGE SCALE GENOMIC DNA]</scope>
    <source>
        <strain evidence="3 4">GLM-1</strain>
    </source>
</reference>
<feature type="compositionally biased region" description="Low complexity" evidence="1">
    <location>
        <begin position="383"/>
        <end position="395"/>
    </location>
</feature>
<accession>A0A3R9FMI6</accession>
<feature type="transmembrane region" description="Helical" evidence="2">
    <location>
        <begin position="7"/>
        <end position="25"/>
    </location>
</feature>
<protein>
    <submittedName>
        <fullName evidence="3">Uncharacterized protein</fullName>
    </submittedName>
</protein>
<dbReference type="RefSeq" id="WP_125310867.1">
    <property type="nucleotide sequence ID" value="NZ_RSEC01000046.1"/>
</dbReference>
<keyword evidence="4" id="KW-1185">Reference proteome</keyword>
<dbReference type="AlphaFoldDB" id="A0A3R9FMI6"/>
<gene>
    <name evidence="3" type="ORF">EIY87_21280</name>
</gene>
<keyword evidence="2" id="KW-0812">Transmembrane</keyword>
<evidence type="ECO:0000256" key="1">
    <source>
        <dbReference type="SAM" id="MobiDB-lite"/>
    </source>
</evidence>
<name>A0A3R9FMI6_9PSEU</name>
<feature type="region of interest" description="Disordered" evidence="1">
    <location>
        <begin position="66"/>
        <end position="96"/>
    </location>
</feature>
<dbReference type="OrthoDB" id="3422149at2"/>
<keyword evidence="2" id="KW-0472">Membrane</keyword>
<sequence>MSKNTTETIAGGAIALLVPLCVGFAADWPAWVTVSAAVVAFLVTLWGLRNYHFRTEQAQLRAENAYRQQMAAQQAPPPPPPPAPGPPPSRAVAPMSLPSSLEGIPFTFGCTVHWDPPELRLDRGHADPAAVATAAIVERAREISQSHHPDDDAVVHALAASLGRPAATPDRLLQAWATDVRTQVGQHHREHLNALATLRRQQQLQEQRIANQRMVRAYLGDEVLTDVGSTVVWWLARNEEEVRETVDLIGTLARLSAAANNQEVDELFRHLVPEHAAPRPAVPPQPFFTPPEPAFFVDAAGEVNPVAEDRGGKVDLLPDPGDSQNSLFGHQLANLVERHGHSDLAQEYRERYRTVDATGPSSSAAPPEEQGGFFEPEPPSTEPPTGNDGAPSSPEAPDREPDSEDRRDWGAGG</sequence>
<keyword evidence="2" id="KW-1133">Transmembrane helix</keyword>
<organism evidence="3 4">
    <name type="scientific">Amycolatopsis eburnea</name>
    <dbReference type="NCBI Taxonomy" id="2267691"/>
    <lineage>
        <taxon>Bacteria</taxon>
        <taxon>Bacillati</taxon>
        <taxon>Actinomycetota</taxon>
        <taxon>Actinomycetes</taxon>
        <taxon>Pseudonocardiales</taxon>
        <taxon>Pseudonocardiaceae</taxon>
        <taxon>Amycolatopsis</taxon>
    </lineage>
</organism>